<dbReference type="InterPro" id="IPR023393">
    <property type="entry name" value="START-like_dom_sf"/>
</dbReference>
<organism evidence="1 2">
    <name type="scientific">Zavarzinia compransoris</name>
    <dbReference type="NCBI Taxonomy" id="1264899"/>
    <lineage>
        <taxon>Bacteria</taxon>
        <taxon>Pseudomonadati</taxon>
        <taxon>Pseudomonadota</taxon>
        <taxon>Alphaproteobacteria</taxon>
        <taxon>Rhodospirillales</taxon>
        <taxon>Zavarziniaceae</taxon>
        <taxon>Zavarzinia</taxon>
    </lineage>
</organism>
<evidence type="ECO:0000313" key="1">
    <source>
        <dbReference type="EMBL" id="PWR19661.1"/>
    </source>
</evidence>
<sequence>MTISVDIHRDKREVIAAAYDRVSGLMDDLPATLAHFPSLETLAPLGDERYHWKLSPLGPITHRVRIDFATAFKVERHKGHLSFEPVKGVGSAAIGGRILLQPLDGERTQLQMTIKGTVHVPLSFLLKPLAAPIVAREFNGLVDGFVANLQRAHL</sequence>
<dbReference type="Proteomes" id="UP000246077">
    <property type="component" value="Unassembled WGS sequence"/>
</dbReference>
<dbReference type="RefSeq" id="WP_109921835.1">
    <property type="nucleotide sequence ID" value="NZ_QGLF01000004.1"/>
</dbReference>
<dbReference type="Gene3D" id="3.30.530.20">
    <property type="match status" value="1"/>
</dbReference>
<protein>
    <recommendedName>
        <fullName evidence="3">SRPBCC family protein</fullName>
    </recommendedName>
</protein>
<proteinExistence type="predicted"/>
<accession>A0A317DZ29</accession>
<evidence type="ECO:0000313" key="2">
    <source>
        <dbReference type="Proteomes" id="UP000246077"/>
    </source>
</evidence>
<dbReference type="SUPFAM" id="SSF55961">
    <property type="entry name" value="Bet v1-like"/>
    <property type="match status" value="1"/>
</dbReference>
<evidence type="ECO:0008006" key="3">
    <source>
        <dbReference type="Google" id="ProtNLM"/>
    </source>
</evidence>
<dbReference type="AlphaFoldDB" id="A0A317DZ29"/>
<dbReference type="OrthoDB" id="8903592at2"/>
<gene>
    <name evidence="1" type="ORF">DKG75_14415</name>
</gene>
<name>A0A317DZ29_9PROT</name>
<dbReference type="EMBL" id="QGLF01000004">
    <property type="protein sequence ID" value="PWR19661.1"/>
    <property type="molecule type" value="Genomic_DNA"/>
</dbReference>
<keyword evidence="2" id="KW-1185">Reference proteome</keyword>
<comment type="caution">
    <text evidence="1">The sequence shown here is derived from an EMBL/GenBank/DDBJ whole genome shotgun (WGS) entry which is preliminary data.</text>
</comment>
<reference evidence="2" key="1">
    <citation type="submission" date="2018-05" db="EMBL/GenBank/DDBJ databases">
        <title>Zavarzinia sp. HR-AS.</title>
        <authorList>
            <person name="Lee Y."/>
            <person name="Jeon C.O."/>
        </authorList>
    </citation>
    <scope>NUCLEOTIDE SEQUENCE [LARGE SCALE GENOMIC DNA]</scope>
    <source>
        <strain evidence="2">DSM 1231</strain>
    </source>
</reference>